<feature type="chain" id="PRO_5001654211" description="EGF-like domain-containing protein" evidence="1">
    <location>
        <begin position="25"/>
        <end position="212"/>
    </location>
</feature>
<evidence type="ECO:0000313" key="2">
    <source>
        <dbReference type="EMBL" id="CDO99101.1"/>
    </source>
</evidence>
<keyword evidence="1" id="KW-0732">Signal</keyword>
<dbReference type="PhylomeDB" id="A0A068TS74"/>
<keyword evidence="3" id="KW-1185">Reference proteome</keyword>
<dbReference type="PANTHER" id="PTHR33881:SF7">
    <property type="entry name" value="NEUROGENIC LOCUS NOTCH-LIKE PROTEIN"/>
    <property type="match status" value="1"/>
</dbReference>
<organism evidence="2 3">
    <name type="scientific">Coffea canephora</name>
    <name type="common">Robusta coffee</name>
    <dbReference type="NCBI Taxonomy" id="49390"/>
    <lineage>
        <taxon>Eukaryota</taxon>
        <taxon>Viridiplantae</taxon>
        <taxon>Streptophyta</taxon>
        <taxon>Embryophyta</taxon>
        <taxon>Tracheophyta</taxon>
        <taxon>Spermatophyta</taxon>
        <taxon>Magnoliopsida</taxon>
        <taxon>eudicotyledons</taxon>
        <taxon>Gunneridae</taxon>
        <taxon>Pentapetalae</taxon>
        <taxon>asterids</taxon>
        <taxon>lamiids</taxon>
        <taxon>Gentianales</taxon>
        <taxon>Rubiaceae</taxon>
        <taxon>Ixoroideae</taxon>
        <taxon>Gardenieae complex</taxon>
        <taxon>Bertiereae - Coffeeae clade</taxon>
        <taxon>Coffeeae</taxon>
        <taxon>Coffea</taxon>
    </lineage>
</organism>
<dbReference type="OMA" id="SSLWFIT"/>
<evidence type="ECO:0000256" key="1">
    <source>
        <dbReference type="SAM" id="SignalP"/>
    </source>
</evidence>
<proteinExistence type="predicted"/>
<dbReference type="Gramene" id="CDO99101">
    <property type="protein sequence ID" value="CDO99101"/>
    <property type="gene ID" value="GSCOC_T00026129001"/>
</dbReference>
<feature type="signal peptide" evidence="1">
    <location>
        <begin position="1"/>
        <end position="24"/>
    </location>
</feature>
<evidence type="ECO:0008006" key="4">
    <source>
        <dbReference type="Google" id="ProtNLM"/>
    </source>
</evidence>
<reference evidence="3" key="1">
    <citation type="journal article" date="2014" name="Science">
        <title>The coffee genome provides insight into the convergent evolution of caffeine biosynthesis.</title>
        <authorList>
            <person name="Denoeud F."/>
            <person name="Carretero-Paulet L."/>
            <person name="Dereeper A."/>
            <person name="Droc G."/>
            <person name="Guyot R."/>
            <person name="Pietrella M."/>
            <person name="Zheng C."/>
            <person name="Alberti A."/>
            <person name="Anthony F."/>
            <person name="Aprea G."/>
            <person name="Aury J.M."/>
            <person name="Bento P."/>
            <person name="Bernard M."/>
            <person name="Bocs S."/>
            <person name="Campa C."/>
            <person name="Cenci A."/>
            <person name="Combes M.C."/>
            <person name="Crouzillat D."/>
            <person name="Da Silva C."/>
            <person name="Daddiego L."/>
            <person name="De Bellis F."/>
            <person name="Dussert S."/>
            <person name="Garsmeur O."/>
            <person name="Gayraud T."/>
            <person name="Guignon V."/>
            <person name="Jahn K."/>
            <person name="Jamilloux V."/>
            <person name="Joet T."/>
            <person name="Labadie K."/>
            <person name="Lan T."/>
            <person name="Leclercq J."/>
            <person name="Lepelley M."/>
            <person name="Leroy T."/>
            <person name="Li L.T."/>
            <person name="Librado P."/>
            <person name="Lopez L."/>
            <person name="Munoz A."/>
            <person name="Noel B."/>
            <person name="Pallavicini A."/>
            <person name="Perrotta G."/>
            <person name="Poncet V."/>
            <person name="Pot D."/>
            <person name="Priyono X."/>
            <person name="Rigoreau M."/>
            <person name="Rouard M."/>
            <person name="Rozas J."/>
            <person name="Tranchant-Dubreuil C."/>
            <person name="VanBuren R."/>
            <person name="Zhang Q."/>
            <person name="Andrade A.C."/>
            <person name="Argout X."/>
            <person name="Bertrand B."/>
            <person name="de Kochko A."/>
            <person name="Graziosi G."/>
            <person name="Henry R.J."/>
            <person name="Jayarama X."/>
            <person name="Ming R."/>
            <person name="Nagai C."/>
            <person name="Rounsley S."/>
            <person name="Sankoff D."/>
            <person name="Giuliano G."/>
            <person name="Albert V.A."/>
            <person name="Wincker P."/>
            <person name="Lashermes P."/>
        </authorList>
    </citation>
    <scope>NUCLEOTIDE SEQUENCE [LARGE SCALE GENOMIC DNA]</scope>
    <source>
        <strain evidence="3">cv. DH200-94</strain>
    </source>
</reference>
<evidence type="ECO:0000313" key="3">
    <source>
        <dbReference type="Proteomes" id="UP000295252"/>
    </source>
</evidence>
<dbReference type="Proteomes" id="UP000295252">
    <property type="component" value="Chromosome V"/>
</dbReference>
<accession>A0A068TS74</accession>
<gene>
    <name evidence="2" type="ORF">GSCOC_T00026129001</name>
</gene>
<dbReference type="EMBL" id="HG739087">
    <property type="protein sequence ID" value="CDO99101.1"/>
    <property type="molecule type" value="Genomic_DNA"/>
</dbReference>
<dbReference type="FunCoup" id="A0A068TS74">
    <property type="interactions" value="459"/>
</dbReference>
<dbReference type="AlphaFoldDB" id="A0A068TS74"/>
<dbReference type="InParanoid" id="A0A068TS74"/>
<name>A0A068TS74_COFCA</name>
<sequence length="212" mass="22849">MASVHTIPFLIIILILQTWSATSSIFAPFVGGDVCKSAECGKGTCKPSNDSNFGFACQCDDGWKQARLEHDDGLKFLPCVIPNCSLNYSCGQAPPPAPAREKRANESIFDPCYWADCGGGTCNKTSIFGHKCECQEGYYNILNVTAFPCFRECELGMDCKHLGIGVMNNTPASSPPSLLPENGQNQATSIAVGDLTWSMFTMVLSVALLLSK</sequence>
<dbReference type="STRING" id="49390.A0A068TS74"/>
<dbReference type="PANTHER" id="PTHR33881">
    <property type="entry name" value="NEUROGENIC LOCUS NOTCH-LIKE PROTEIN"/>
    <property type="match status" value="1"/>
</dbReference>
<dbReference type="OrthoDB" id="1914642at2759"/>
<protein>
    <recommendedName>
        <fullName evidence="4">EGF-like domain-containing protein</fullName>
    </recommendedName>
</protein>